<evidence type="ECO:0000313" key="2">
    <source>
        <dbReference type="Proteomes" id="UP000184603"/>
    </source>
</evidence>
<dbReference type="STRING" id="1121416.SAMN02745220_01520"/>
<evidence type="ECO:0000313" key="1">
    <source>
        <dbReference type="EMBL" id="SHO46476.1"/>
    </source>
</evidence>
<sequence>MNSQTSGGSPQQAVPTPIPLRPLGLVKNLIESLGLDITYLFDDLIFIEHNAFLLQMGADKGEEIAVWFNEESTPSDRPEMLLRLQEEGTTFGLIIQEKGTYSLSDNHNGDGVDIRFNALI</sequence>
<proteinExistence type="predicted"/>
<gene>
    <name evidence="1" type="ORF">SAMN02745220_01520</name>
</gene>
<protein>
    <submittedName>
        <fullName evidence="1">Uncharacterized protein</fullName>
    </submittedName>
</protein>
<dbReference type="RefSeq" id="WP_073612842.1">
    <property type="nucleotide sequence ID" value="NZ_FRFE01000005.1"/>
</dbReference>
<name>A0A1M7Y329_9BACT</name>
<dbReference type="EMBL" id="FRFE01000005">
    <property type="protein sequence ID" value="SHO46476.1"/>
    <property type="molecule type" value="Genomic_DNA"/>
</dbReference>
<reference evidence="1 2" key="1">
    <citation type="submission" date="2016-12" db="EMBL/GenBank/DDBJ databases">
        <authorList>
            <person name="Song W.-J."/>
            <person name="Kurnit D.M."/>
        </authorList>
    </citation>
    <scope>NUCLEOTIDE SEQUENCE [LARGE SCALE GENOMIC DNA]</scope>
    <source>
        <strain evidence="1 2">DSM 18488</strain>
    </source>
</reference>
<dbReference type="OrthoDB" id="5432442at2"/>
<accession>A0A1M7Y329</accession>
<dbReference type="AlphaFoldDB" id="A0A1M7Y329"/>
<dbReference type="Proteomes" id="UP000184603">
    <property type="component" value="Unassembled WGS sequence"/>
</dbReference>
<organism evidence="1 2">
    <name type="scientific">Desulfopila aestuarii DSM 18488</name>
    <dbReference type="NCBI Taxonomy" id="1121416"/>
    <lineage>
        <taxon>Bacteria</taxon>
        <taxon>Pseudomonadati</taxon>
        <taxon>Thermodesulfobacteriota</taxon>
        <taxon>Desulfobulbia</taxon>
        <taxon>Desulfobulbales</taxon>
        <taxon>Desulfocapsaceae</taxon>
        <taxon>Desulfopila</taxon>
    </lineage>
</organism>
<keyword evidence="2" id="KW-1185">Reference proteome</keyword>